<keyword evidence="2" id="KW-0539">Nucleus</keyword>
<comment type="subcellular location">
    <subcellularLocation>
        <location evidence="1">Nucleus</location>
    </subcellularLocation>
</comment>
<evidence type="ECO:0000313" key="4">
    <source>
        <dbReference type="Proteomes" id="UP000266234"/>
    </source>
</evidence>
<dbReference type="PANTHER" id="PTHR37534:SF49">
    <property type="entry name" value="LYSINE BIOSYNTHESIS REGULATORY PROTEIN LYS14"/>
    <property type="match status" value="1"/>
</dbReference>
<reference evidence="3 4" key="1">
    <citation type="journal article" date="2018" name="PLoS Pathog.">
        <title>Evolution of structural diversity of trichothecenes, a family of toxins produced by plant pathogenic and entomopathogenic fungi.</title>
        <authorList>
            <person name="Proctor R.H."/>
            <person name="McCormick S.P."/>
            <person name="Kim H.S."/>
            <person name="Cardoza R.E."/>
            <person name="Stanley A.M."/>
            <person name="Lindo L."/>
            <person name="Kelly A."/>
            <person name="Brown D.W."/>
            <person name="Lee T."/>
            <person name="Vaughan M.M."/>
            <person name="Alexander N.J."/>
            <person name="Busman M."/>
            <person name="Gutierrez S."/>
        </authorList>
    </citation>
    <scope>NUCLEOTIDE SEQUENCE [LARGE SCALE GENOMIC DNA]</scope>
    <source>
        <strain evidence="3 4">NRRL 20695</strain>
    </source>
</reference>
<name>A0A395RMU2_9HYPO</name>
<sequence>MEISRTLSPFPEATGIEKALVQYYVEVISSSRVYVDTTRNGFRTSVIPRMFQGPLLNAVLSMSAAEWTQNSTPGKDYHGLSMQYKVQALHELQESLLDPQNSEVNILTCVLLASLEIAHGRPTWLRHLDGALALLESFTRIDSDVAAFVLQYFRFRYILMETTKTTHHDTLNQATSLARIEASLSNDTSNLVDEQIGCSMELVDIINEISLLDMSKDQLNKGQEIEQRIEESLQDSTDYYLSRSAESFRVAAQVYLRFVCYNTSITHPSIVNLHESLLSCLSDIIVKGQTRRSFPMWPLFMAGCACSSDQQRKIVLDHFTLLDSKWPISNISAVWNALKLIWYTRDLQSTNQDWREVVHKFGWKLSLS</sequence>
<organism evidence="3 4">
    <name type="scientific">Fusarium longipes</name>
    <dbReference type="NCBI Taxonomy" id="694270"/>
    <lineage>
        <taxon>Eukaryota</taxon>
        <taxon>Fungi</taxon>
        <taxon>Dikarya</taxon>
        <taxon>Ascomycota</taxon>
        <taxon>Pezizomycotina</taxon>
        <taxon>Sordariomycetes</taxon>
        <taxon>Hypocreomycetidae</taxon>
        <taxon>Hypocreales</taxon>
        <taxon>Nectriaceae</taxon>
        <taxon>Fusarium</taxon>
    </lineage>
</organism>
<gene>
    <name evidence="3" type="ORF">FLONG3_10618</name>
</gene>
<evidence type="ECO:0000313" key="3">
    <source>
        <dbReference type="EMBL" id="RGP61119.1"/>
    </source>
</evidence>
<accession>A0A395RMU2</accession>
<dbReference type="OrthoDB" id="3509362at2759"/>
<dbReference type="STRING" id="694270.A0A395RMU2"/>
<dbReference type="GO" id="GO:0003700">
    <property type="term" value="F:DNA-binding transcription factor activity"/>
    <property type="evidence" value="ECO:0007669"/>
    <property type="project" value="TreeGrafter"/>
</dbReference>
<proteinExistence type="predicted"/>
<evidence type="ECO:0000256" key="2">
    <source>
        <dbReference type="ARBA" id="ARBA00023242"/>
    </source>
</evidence>
<dbReference type="Proteomes" id="UP000266234">
    <property type="component" value="Unassembled WGS sequence"/>
</dbReference>
<dbReference type="EMBL" id="PXOG01000318">
    <property type="protein sequence ID" value="RGP61119.1"/>
    <property type="molecule type" value="Genomic_DNA"/>
</dbReference>
<comment type="caution">
    <text evidence="3">The sequence shown here is derived from an EMBL/GenBank/DDBJ whole genome shotgun (WGS) entry which is preliminary data.</text>
</comment>
<dbReference type="PANTHER" id="PTHR37534">
    <property type="entry name" value="TRANSCRIPTIONAL ACTIVATOR PROTEIN UGA3"/>
    <property type="match status" value="1"/>
</dbReference>
<dbReference type="GO" id="GO:0045944">
    <property type="term" value="P:positive regulation of transcription by RNA polymerase II"/>
    <property type="evidence" value="ECO:0007669"/>
    <property type="project" value="TreeGrafter"/>
</dbReference>
<dbReference type="GO" id="GO:0005634">
    <property type="term" value="C:nucleus"/>
    <property type="evidence" value="ECO:0007669"/>
    <property type="project" value="UniProtKB-SubCell"/>
</dbReference>
<dbReference type="GO" id="GO:0000976">
    <property type="term" value="F:transcription cis-regulatory region binding"/>
    <property type="evidence" value="ECO:0007669"/>
    <property type="project" value="TreeGrafter"/>
</dbReference>
<dbReference type="InterPro" id="IPR021858">
    <property type="entry name" value="Fun_TF"/>
</dbReference>
<dbReference type="Pfam" id="PF11951">
    <property type="entry name" value="Fungal_trans_2"/>
    <property type="match status" value="1"/>
</dbReference>
<keyword evidence="4" id="KW-1185">Reference proteome</keyword>
<dbReference type="AlphaFoldDB" id="A0A395RMU2"/>
<evidence type="ECO:0000256" key="1">
    <source>
        <dbReference type="ARBA" id="ARBA00004123"/>
    </source>
</evidence>
<protein>
    <submittedName>
        <fullName evidence="3">Uncharacterized protein</fullName>
    </submittedName>
</protein>